<dbReference type="eggNOG" id="KOG1399">
    <property type="taxonomic scope" value="Eukaryota"/>
</dbReference>
<gene>
    <name evidence="5" type="ORF">PCON_01083</name>
</gene>
<organism evidence="5 6">
    <name type="scientific">Pyronema omphalodes (strain CBS 100304)</name>
    <name type="common">Pyronema confluens</name>
    <dbReference type="NCBI Taxonomy" id="1076935"/>
    <lineage>
        <taxon>Eukaryota</taxon>
        <taxon>Fungi</taxon>
        <taxon>Dikarya</taxon>
        <taxon>Ascomycota</taxon>
        <taxon>Pezizomycotina</taxon>
        <taxon>Pezizomycetes</taxon>
        <taxon>Pezizales</taxon>
        <taxon>Pyronemataceae</taxon>
        <taxon>Pyronema</taxon>
    </lineage>
</organism>
<keyword evidence="4" id="KW-0560">Oxidoreductase</keyword>
<dbReference type="EMBL" id="HF936056">
    <property type="protein sequence ID" value="CCX33402.1"/>
    <property type="molecule type" value="Genomic_DNA"/>
</dbReference>
<keyword evidence="3" id="KW-0274">FAD</keyword>
<dbReference type="GO" id="GO:0050661">
    <property type="term" value="F:NADP binding"/>
    <property type="evidence" value="ECO:0007669"/>
    <property type="project" value="InterPro"/>
</dbReference>
<accession>U4LPA5</accession>
<reference evidence="5 6" key="1">
    <citation type="journal article" date="2013" name="PLoS Genet.">
        <title>The genome and development-dependent transcriptomes of Pyronema confluens: a window into fungal evolution.</title>
        <authorList>
            <person name="Traeger S."/>
            <person name="Altegoer F."/>
            <person name="Freitag M."/>
            <person name="Gabaldon T."/>
            <person name="Kempken F."/>
            <person name="Kumar A."/>
            <person name="Marcet-Houben M."/>
            <person name="Poggeler S."/>
            <person name="Stajich J.E."/>
            <person name="Nowrousian M."/>
        </authorList>
    </citation>
    <scope>NUCLEOTIDE SEQUENCE [LARGE SCALE GENOMIC DNA]</scope>
    <source>
        <strain evidence="6">CBS 100304</strain>
        <tissue evidence="5">Vegetative mycelium</tissue>
    </source>
</reference>
<proteinExistence type="inferred from homology"/>
<evidence type="ECO:0000313" key="6">
    <source>
        <dbReference type="Proteomes" id="UP000018144"/>
    </source>
</evidence>
<dbReference type="InterPro" id="IPR036188">
    <property type="entry name" value="FAD/NAD-bd_sf"/>
</dbReference>
<name>U4LPA5_PYROM</name>
<evidence type="ECO:0000256" key="4">
    <source>
        <dbReference type="ARBA" id="ARBA00023002"/>
    </source>
</evidence>
<dbReference type="AlphaFoldDB" id="U4LPA5"/>
<dbReference type="InterPro" id="IPR051209">
    <property type="entry name" value="FAD-bind_Monooxygenase_sf"/>
</dbReference>
<protein>
    <submittedName>
        <fullName evidence="5">Similar to Putative sterigmatocystin biosynthesis monooxygenase stcW acc. no. Q00730</fullName>
    </submittedName>
</protein>
<dbReference type="Gene3D" id="3.50.50.60">
    <property type="entry name" value="FAD/NAD(P)-binding domain"/>
    <property type="match status" value="2"/>
</dbReference>
<evidence type="ECO:0000256" key="1">
    <source>
        <dbReference type="ARBA" id="ARBA00010139"/>
    </source>
</evidence>
<evidence type="ECO:0000256" key="3">
    <source>
        <dbReference type="ARBA" id="ARBA00022827"/>
    </source>
</evidence>
<dbReference type="PANTHER" id="PTHR42877">
    <property type="entry name" value="L-ORNITHINE N(5)-MONOOXYGENASE-RELATED"/>
    <property type="match status" value="1"/>
</dbReference>
<evidence type="ECO:0000256" key="2">
    <source>
        <dbReference type="ARBA" id="ARBA00022630"/>
    </source>
</evidence>
<keyword evidence="5" id="KW-0503">Monooxygenase</keyword>
<dbReference type="OrthoDB" id="74360at2759"/>
<sequence>MKEAQEIPHISGGVSAPSKPKNWVPLTEEPLFTPRKIRIVTVGAGVSGLNMAHKIQHQYKMEDYIDHQIYEKNSEIGGTWFENIYPGVGCDIPSNSYSLPFEPNPQWSKFYVGGAEIQEYLQRAADKWNLKKNVAFNSRLFEAVWDEASAQWQLKIEQNGKIIYDKADMFVDGSGILNKPRYPTEIPGFNSYKGHRIHSAKWDKSYDYAEKRIAVIGNGSSAIQIVPQLQKIAGHLYNVIRSPTWVTPNYLTHHTKDGAGGNFEYTQEEKDGWEAKPEEFHKYRKTVENDMNVMFPLIFKGSDAQKEVFAAATEVMKQRLNGDVDLINKLVPTWEFACRRITPGDGYLESLQMSNVTPLFGSIDHMTGTGLVINGRHIEVDVIVCATGFDVSHVPAWKCIGKNGVDLGELWQEDPEGYMGIVPPHMPNYFKFLGPNAPIGHGSFMPLFTWTGDYILRWAKKIATEDIRYVTVKPGAVDDYNVFAQEFLKYTVWSGGCRSWYKKYRTTGKVTGMYPGSVIHYYEMLKVIRGEDFDISYRSTNRFRFFGNGLTRRELDKGDLAYYFDEYYQSKL</sequence>
<dbReference type="Proteomes" id="UP000018144">
    <property type="component" value="Unassembled WGS sequence"/>
</dbReference>
<evidence type="ECO:0000313" key="5">
    <source>
        <dbReference type="EMBL" id="CCX33402.1"/>
    </source>
</evidence>
<dbReference type="InterPro" id="IPR020946">
    <property type="entry name" value="Flavin_mOase-like"/>
</dbReference>
<keyword evidence="2" id="KW-0285">Flavoprotein</keyword>
<dbReference type="PANTHER" id="PTHR42877:SF11">
    <property type="entry name" value="MONOOXYGENASE, PUTATIVE (AFU_ORTHOLOGUE AFUA_6G13790)-RELATED"/>
    <property type="match status" value="1"/>
</dbReference>
<dbReference type="STRING" id="1076935.U4LPA5"/>
<dbReference type="SUPFAM" id="SSF51905">
    <property type="entry name" value="FAD/NAD(P)-binding domain"/>
    <property type="match status" value="3"/>
</dbReference>
<dbReference type="GO" id="GO:0050660">
    <property type="term" value="F:flavin adenine dinucleotide binding"/>
    <property type="evidence" value="ECO:0007669"/>
    <property type="project" value="InterPro"/>
</dbReference>
<keyword evidence="6" id="KW-1185">Reference proteome</keyword>
<dbReference type="Pfam" id="PF00743">
    <property type="entry name" value="FMO-like"/>
    <property type="match status" value="1"/>
</dbReference>
<dbReference type="GO" id="GO:0004499">
    <property type="term" value="F:N,N-dimethylaniline monooxygenase activity"/>
    <property type="evidence" value="ECO:0007669"/>
    <property type="project" value="InterPro"/>
</dbReference>
<comment type="similarity">
    <text evidence="1">Belongs to the FAD-binding monooxygenase family.</text>
</comment>
<dbReference type="OMA" id="TFQVGCR"/>